<dbReference type="EMBL" id="CP017839">
    <property type="protein sequence ID" value="APB00032.1"/>
    <property type="molecule type" value="Genomic_DNA"/>
</dbReference>
<name>A0ABC8B196_9NOCA</name>
<evidence type="ECO:0000313" key="1">
    <source>
        <dbReference type="EMBL" id="APB00032.1"/>
    </source>
</evidence>
<evidence type="ECO:0000313" key="2">
    <source>
        <dbReference type="Proteomes" id="UP000180166"/>
    </source>
</evidence>
<protein>
    <submittedName>
        <fullName evidence="1">Uncharacterized protein</fullName>
    </submittedName>
</protein>
<reference evidence="1 2" key="1">
    <citation type="submission" date="2016-10" db="EMBL/GenBank/DDBJ databases">
        <title>Genome sequence of Nocardia seriolae strain EM150506, isolated from Anguila japonica.</title>
        <authorList>
            <person name="Han H.-J."/>
        </authorList>
    </citation>
    <scope>NUCLEOTIDE SEQUENCE [LARGE SCALE GENOMIC DNA]</scope>
    <source>
        <strain evidence="1 2">EM150506</strain>
    </source>
</reference>
<sequence length="71" mass="7525">MFRSARACCNITADTSHSHSRSGVAFAAVNRFDNSLSETYGSSASNAVFRAASASLNTTRAHPNTRASDSR</sequence>
<dbReference type="AlphaFoldDB" id="A0ABC8B196"/>
<gene>
    <name evidence="1" type="ORF">NS506_05995</name>
</gene>
<accession>A0ABC8B196</accession>
<dbReference type="Proteomes" id="UP000180166">
    <property type="component" value="Chromosome"/>
</dbReference>
<organism evidence="1 2">
    <name type="scientific">Nocardia seriolae</name>
    <dbReference type="NCBI Taxonomy" id="37332"/>
    <lineage>
        <taxon>Bacteria</taxon>
        <taxon>Bacillati</taxon>
        <taxon>Actinomycetota</taxon>
        <taxon>Actinomycetes</taxon>
        <taxon>Mycobacteriales</taxon>
        <taxon>Nocardiaceae</taxon>
        <taxon>Nocardia</taxon>
    </lineage>
</organism>
<dbReference type="KEGG" id="nsr:NS506_05995"/>
<proteinExistence type="predicted"/>